<evidence type="ECO:0000313" key="4">
    <source>
        <dbReference type="Proteomes" id="UP001057520"/>
    </source>
</evidence>
<keyword evidence="1" id="KW-0472">Membrane</keyword>
<feature type="domain" description="Endonuclease/exonuclease/phosphatase" evidence="2">
    <location>
        <begin position="110"/>
        <end position="312"/>
    </location>
</feature>
<dbReference type="Pfam" id="PF03372">
    <property type="entry name" value="Exo_endo_phos"/>
    <property type="match status" value="1"/>
</dbReference>
<gene>
    <name evidence="3" type="ORF">MZV50_15495</name>
</gene>
<keyword evidence="1" id="KW-0812">Transmembrane</keyword>
<organism evidence="3 4">
    <name type="scientific">Caulobacter segnis</name>
    <dbReference type="NCBI Taxonomy" id="88688"/>
    <lineage>
        <taxon>Bacteria</taxon>
        <taxon>Pseudomonadati</taxon>
        <taxon>Pseudomonadota</taxon>
        <taxon>Alphaproteobacteria</taxon>
        <taxon>Caulobacterales</taxon>
        <taxon>Caulobacteraceae</taxon>
        <taxon>Caulobacter</taxon>
    </lineage>
</organism>
<keyword evidence="3" id="KW-0378">Hydrolase</keyword>
<reference evidence="3 4" key="1">
    <citation type="submission" date="2022-04" db="EMBL/GenBank/DDBJ databases">
        <title>Genome sequence of soybean root-associated Caulobacter segnis RL271.</title>
        <authorList>
            <person name="Longley R."/>
            <person name="Bonito G."/>
            <person name="Trigodet F."/>
            <person name="Crosson S."/>
            <person name="Fiebig A."/>
        </authorList>
    </citation>
    <scope>NUCLEOTIDE SEQUENCE [LARGE SCALE GENOMIC DNA]</scope>
    <source>
        <strain evidence="3 4">RL271</strain>
    </source>
</reference>
<evidence type="ECO:0000313" key="3">
    <source>
        <dbReference type="EMBL" id="USQ94014.1"/>
    </source>
</evidence>
<name>A0ABY4ZNQ5_9CAUL</name>
<accession>A0ABY4ZNQ5</accession>
<sequence>MRLIADLLSLLVRGTALMMGLVGVAFSIAGLGGLFSDHLDAVNHAAPLWLAMGVGAVLLGGLFARGAERLVMMALGATAVVACAVLMLPEVASAWRFKPEASRPGDLKIIQFNAWHENPTPKQSLAWVLAQNADIVVVEEAGGGSLELIKGLTAAYPYASCEKGRGCEPWIFSRRMIVARGHFGPGLPSSWAKIEDPAGAFTVVGVHFVWPVPAGPQQAQSRKLVQGVGTLDRRSLILTGDFNSTPWSFSLKRQDKAMGLRRWTRALPSWPSGQFSRVAAAPAPFLPIDHVYTGQAWRAVKVERGPAVGSDHRPVMVTLRRSAK</sequence>
<dbReference type="EMBL" id="CP096040">
    <property type="protein sequence ID" value="USQ94014.1"/>
    <property type="molecule type" value="Genomic_DNA"/>
</dbReference>
<feature type="transmembrane region" description="Helical" evidence="1">
    <location>
        <begin position="16"/>
        <end position="35"/>
    </location>
</feature>
<evidence type="ECO:0000256" key="1">
    <source>
        <dbReference type="SAM" id="Phobius"/>
    </source>
</evidence>
<dbReference type="SUPFAM" id="SSF56219">
    <property type="entry name" value="DNase I-like"/>
    <property type="match status" value="1"/>
</dbReference>
<dbReference type="GO" id="GO:0004519">
    <property type="term" value="F:endonuclease activity"/>
    <property type="evidence" value="ECO:0007669"/>
    <property type="project" value="UniProtKB-KW"/>
</dbReference>
<dbReference type="InterPro" id="IPR005135">
    <property type="entry name" value="Endo/exonuclease/phosphatase"/>
</dbReference>
<keyword evidence="1" id="KW-1133">Transmembrane helix</keyword>
<proteinExistence type="predicted"/>
<dbReference type="Proteomes" id="UP001057520">
    <property type="component" value="Chromosome"/>
</dbReference>
<dbReference type="InterPro" id="IPR036691">
    <property type="entry name" value="Endo/exonu/phosph_ase_sf"/>
</dbReference>
<dbReference type="Gene3D" id="3.60.10.10">
    <property type="entry name" value="Endonuclease/exonuclease/phosphatase"/>
    <property type="match status" value="1"/>
</dbReference>
<feature type="transmembrane region" description="Helical" evidence="1">
    <location>
        <begin position="47"/>
        <end position="64"/>
    </location>
</feature>
<keyword evidence="4" id="KW-1185">Reference proteome</keyword>
<keyword evidence="3" id="KW-0255">Endonuclease</keyword>
<feature type="transmembrane region" description="Helical" evidence="1">
    <location>
        <begin position="70"/>
        <end position="88"/>
    </location>
</feature>
<evidence type="ECO:0000259" key="2">
    <source>
        <dbReference type="Pfam" id="PF03372"/>
    </source>
</evidence>
<keyword evidence="3" id="KW-0540">Nuclease</keyword>
<protein>
    <submittedName>
        <fullName evidence="3">Endonuclease/exonuclease/phosphatase family protein</fullName>
    </submittedName>
</protein>